<dbReference type="RefSeq" id="WP_013933608.1">
    <property type="nucleotide sequence ID" value="NC_015709.1"/>
</dbReference>
<dbReference type="GO" id="GO:0055085">
    <property type="term" value="P:transmembrane transport"/>
    <property type="evidence" value="ECO:0007669"/>
    <property type="project" value="InterPro"/>
</dbReference>
<dbReference type="Gene3D" id="3.40.50.1580">
    <property type="entry name" value="Nucleoside phosphorylase domain"/>
    <property type="match status" value="1"/>
</dbReference>
<protein>
    <submittedName>
        <fullName evidence="1">Purine nucleoside permease</fullName>
    </submittedName>
</protein>
<evidence type="ECO:0000313" key="1">
    <source>
        <dbReference type="EMBL" id="AEI37209.1"/>
    </source>
</evidence>
<gene>
    <name evidence="1" type="ordered locus">Zymop_0306</name>
</gene>
<name>F8EUJ3_ZYMMT</name>
<dbReference type="PATRIC" id="fig|579138.3.peg.323"/>
<accession>F8EUJ3</accession>
<dbReference type="PANTHER" id="PTHR38643:SF1">
    <property type="entry name" value="PURINE NUCLEOSIDE PERMEASE C285.05-RELATED"/>
    <property type="match status" value="1"/>
</dbReference>
<dbReference type="KEGG" id="zmp:Zymop_0306"/>
<dbReference type="Pfam" id="PF06516">
    <property type="entry name" value="NUP"/>
    <property type="match status" value="1"/>
</dbReference>
<dbReference type="eggNOG" id="COG5042">
    <property type="taxonomic scope" value="Bacteria"/>
</dbReference>
<sequence>MKVDIRNNLVSATALLVALSLSTFGPGIVSAAIPAAHIKAYPKRTLAAQKTPLSIRVVILTAFEIGEDQGDKAGEFQAWADILPDKLPFSAGPRNLRYNPKTGVLAVNTGIGTGQAATSVIALGLDPRFDFSHAYWLVAAIAGVNPNTGSVGSAAWIGDVIDSDFGYMVDPREIPSNWTTGWLPWDRQKPYQQPLPDTAHNLFPLNKKLQNWAYQLTQKTTLPDTLTLQKIRALYPRYKAALHPPEILKGDEATGQTFWHGAIANNHIEKWVAYWTGGKGIFVMSGMEDSGILRAISVLGTQGRADPNRVMILRTASNYTLPPLGENAVFSLVHEEDSLSAMQSALNAAFTVGNKVVNELSQHWEIYRDHIPQP</sequence>
<organism evidence="1 2">
    <name type="scientific">Zymomonas mobilis subsp. pomaceae (strain ATCC 29192 / DSM 22645 / JCM 10191 / CCUG 17912 / NBRC 13757 / NCIMB 11200 / NRRL B-4491 / Barker I)</name>
    <dbReference type="NCBI Taxonomy" id="579138"/>
    <lineage>
        <taxon>Bacteria</taxon>
        <taxon>Pseudomonadati</taxon>
        <taxon>Pseudomonadota</taxon>
        <taxon>Alphaproteobacteria</taxon>
        <taxon>Sphingomonadales</taxon>
        <taxon>Zymomonadaceae</taxon>
        <taxon>Zymomonas</taxon>
    </lineage>
</organism>
<proteinExistence type="predicted"/>
<dbReference type="PIRSF" id="PIRSF013171">
    <property type="entry name" value="Pur_nuclsid_perm"/>
    <property type="match status" value="1"/>
</dbReference>
<dbReference type="EMBL" id="CP002865">
    <property type="protein sequence ID" value="AEI37209.1"/>
    <property type="molecule type" value="Genomic_DNA"/>
</dbReference>
<evidence type="ECO:0000313" key="2">
    <source>
        <dbReference type="Proteomes" id="UP000000491"/>
    </source>
</evidence>
<reference evidence="1 2" key="1">
    <citation type="journal article" date="2011" name="J. Bacteriol.">
        <title>Genome sequence of the ethanol-producing Zymomonas mobilis subsp. pomaceae lectotype strain ATCC 29192.</title>
        <authorList>
            <person name="Kouvelis V.N."/>
            <person name="Davenport K.W."/>
            <person name="Brettin T.S."/>
            <person name="Bruce D."/>
            <person name="Detter C."/>
            <person name="Han C.S."/>
            <person name="Nolan M."/>
            <person name="Tapia R."/>
            <person name="Damoulaki A."/>
            <person name="Kyrpides N.C."/>
            <person name="Typas M.A."/>
            <person name="Pappas K.M."/>
        </authorList>
    </citation>
    <scope>NUCLEOTIDE SEQUENCE [LARGE SCALE GENOMIC DNA]</scope>
    <source>
        <strain evidence="2">ATCC 29192 / DSM 22645 / JCM 10191 / CCUG 17912 / NBRC 13757 / NCIMB 11200 / NRRL B-4491 / Barker I</strain>
    </source>
</reference>
<dbReference type="HOGENOM" id="CLU_031475_1_2_5"/>
<dbReference type="PANTHER" id="PTHR38643">
    <property type="entry name" value="PURINE NUCLEOSIDE PERMEASE C285.05-RELATED"/>
    <property type="match status" value="1"/>
</dbReference>
<dbReference type="InterPro" id="IPR035994">
    <property type="entry name" value="Nucleoside_phosphorylase_sf"/>
</dbReference>
<dbReference type="STRING" id="579138.Zymop_0306"/>
<dbReference type="InterPro" id="IPR009486">
    <property type="entry name" value="Pur_nuclsid_perm"/>
</dbReference>
<dbReference type="GO" id="GO:0009116">
    <property type="term" value="P:nucleoside metabolic process"/>
    <property type="evidence" value="ECO:0007669"/>
    <property type="project" value="InterPro"/>
</dbReference>
<dbReference type="AlphaFoldDB" id="F8EUJ3"/>
<dbReference type="GO" id="GO:0003824">
    <property type="term" value="F:catalytic activity"/>
    <property type="evidence" value="ECO:0007669"/>
    <property type="project" value="InterPro"/>
</dbReference>
<dbReference type="Proteomes" id="UP000000491">
    <property type="component" value="Chromosome"/>
</dbReference>